<dbReference type="Proteomes" id="UP000034108">
    <property type="component" value="Unassembled WGS sequence"/>
</dbReference>
<organism evidence="7 8">
    <name type="scientific">Candidatus Magasanikbacteria bacterium GW2011_GWC2_41_17</name>
    <dbReference type="NCBI Taxonomy" id="1619048"/>
    <lineage>
        <taxon>Bacteria</taxon>
        <taxon>Candidatus Magasanikiibacteriota</taxon>
    </lineage>
</organism>
<sequence length="326" mass="36987">MKNKEGLPISFLQSRRQSAAKKRYRQTLSSMKRIKRKITKAIIPAAGFGTRFLPATKSMPKEMLPIVDKPIIQYVVEEAVASGIKDIIIVTGWHKRSIEDYFDYPYELEKRLEEAGKSKELEEVRRIAEMANFIYVRQKGPYGNATPVYCCRHLIDDDEDVAVLWGDEFIYSNPPRLSQMMKVYEELGGAVISAVRVDQEDVSRYGIADVEPVSGNIHRIKKIVEKPALGKAPSDLATHGAYILPGEIFPILQNLKPGKGGELWLPEAIDKLIQSGFPVYACEIKNGRYYDTGNKLEYLKANIDFALQRPDLKEGLKKYLKTICEK</sequence>
<comment type="caution">
    <text evidence="7">The sequence shown here is derived from an EMBL/GenBank/DDBJ whole genome shotgun (WGS) entry which is preliminary data.</text>
</comment>
<proteinExistence type="inferred from homology"/>
<dbReference type="InterPro" id="IPR029044">
    <property type="entry name" value="Nucleotide-diphossugar_trans"/>
</dbReference>
<comment type="catalytic activity">
    <reaction evidence="5">
        <text>alpha-D-glucose 1-phosphate + UTP + H(+) = UDP-alpha-D-glucose + diphosphate</text>
        <dbReference type="Rhea" id="RHEA:19889"/>
        <dbReference type="ChEBI" id="CHEBI:15378"/>
        <dbReference type="ChEBI" id="CHEBI:33019"/>
        <dbReference type="ChEBI" id="CHEBI:46398"/>
        <dbReference type="ChEBI" id="CHEBI:58601"/>
        <dbReference type="ChEBI" id="CHEBI:58885"/>
        <dbReference type="EC" id="2.7.7.9"/>
    </reaction>
</comment>
<dbReference type="STRING" id="1619048.UU49_C0012G0010"/>
<dbReference type="SUPFAM" id="SSF53448">
    <property type="entry name" value="Nucleotide-diphospho-sugar transferases"/>
    <property type="match status" value="1"/>
</dbReference>
<dbReference type="InterPro" id="IPR005771">
    <property type="entry name" value="GalU_uridylyltTrfase_bac/arc"/>
</dbReference>
<evidence type="ECO:0000256" key="3">
    <source>
        <dbReference type="ARBA" id="ARBA00022679"/>
    </source>
</evidence>
<dbReference type="PATRIC" id="fig|1619048.3.peg.451"/>
<gene>
    <name evidence="7" type="ORF">UU49_C0012G0010</name>
</gene>
<evidence type="ECO:0000256" key="5">
    <source>
        <dbReference type="ARBA" id="ARBA00048128"/>
    </source>
</evidence>
<dbReference type="AlphaFoldDB" id="A0A0G0XQ98"/>
<evidence type="ECO:0000259" key="6">
    <source>
        <dbReference type="Pfam" id="PF00483"/>
    </source>
</evidence>
<protein>
    <recommendedName>
        <fullName evidence="2">UTP--glucose-1-phosphate uridylyltransferase</fullName>
        <ecNumber evidence="2">2.7.7.9</ecNumber>
    </recommendedName>
</protein>
<dbReference type="GO" id="GO:0003983">
    <property type="term" value="F:UTP:glucose-1-phosphate uridylyltransferase activity"/>
    <property type="evidence" value="ECO:0007669"/>
    <property type="project" value="UniProtKB-EC"/>
</dbReference>
<dbReference type="Gene3D" id="3.90.550.10">
    <property type="entry name" value="Spore Coat Polysaccharide Biosynthesis Protein SpsA, Chain A"/>
    <property type="match status" value="1"/>
</dbReference>
<accession>A0A0G0XQ98</accession>
<evidence type="ECO:0000313" key="7">
    <source>
        <dbReference type="EMBL" id="KKR99020.1"/>
    </source>
</evidence>
<dbReference type="PANTHER" id="PTHR43197">
    <property type="entry name" value="UTP--GLUCOSE-1-PHOSPHATE URIDYLYLTRANSFERASE"/>
    <property type="match status" value="1"/>
</dbReference>
<comment type="similarity">
    <text evidence="1">Belongs to the UDPGP type 2 family.</text>
</comment>
<dbReference type="PANTHER" id="PTHR43197:SF1">
    <property type="entry name" value="UTP--GLUCOSE-1-PHOSPHATE URIDYLYLTRANSFERASE"/>
    <property type="match status" value="1"/>
</dbReference>
<dbReference type="GO" id="GO:0006011">
    <property type="term" value="P:UDP-alpha-D-glucose metabolic process"/>
    <property type="evidence" value="ECO:0007669"/>
    <property type="project" value="InterPro"/>
</dbReference>
<reference evidence="7 8" key="1">
    <citation type="journal article" date="2015" name="Nature">
        <title>rRNA introns, odd ribosomes, and small enigmatic genomes across a large radiation of phyla.</title>
        <authorList>
            <person name="Brown C.T."/>
            <person name="Hug L.A."/>
            <person name="Thomas B.C."/>
            <person name="Sharon I."/>
            <person name="Castelle C.J."/>
            <person name="Singh A."/>
            <person name="Wilkins M.J."/>
            <person name="Williams K.H."/>
            <person name="Banfield J.F."/>
        </authorList>
    </citation>
    <scope>NUCLEOTIDE SEQUENCE [LARGE SCALE GENOMIC DNA]</scope>
</reference>
<keyword evidence="3 7" id="KW-0808">Transferase</keyword>
<dbReference type="Pfam" id="PF00483">
    <property type="entry name" value="NTP_transferase"/>
    <property type="match status" value="1"/>
</dbReference>
<evidence type="ECO:0000256" key="4">
    <source>
        <dbReference type="ARBA" id="ARBA00022695"/>
    </source>
</evidence>
<evidence type="ECO:0000256" key="1">
    <source>
        <dbReference type="ARBA" id="ARBA00006890"/>
    </source>
</evidence>
<dbReference type="InterPro" id="IPR005835">
    <property type="entry name" value="NTP_transferase_dom"/>
</dbReference>
<evidence type="ECO:0000313" key="8">
    <source>
        <dbReference type="Proteomes" id="UP000034108"/>
    </source>
</evidence>
<feature type="domain" description="Nucleotidyl transferase" evidence="6">
    <location>
        <begin position="40"/>
        <end position="304"/>
    </location>
</feature>
<dbReference type="EMBL" id="LCAV01000012">
    <property type="protein sequence ID" value="KKR99020.1"/>
    <property type="molecule type" value="Genomic_DNA"/>
</dbReference>
<name>A0A0G0XQ98_9BACT</name>
<evidence type="ECO:0000256" key="2">
    <source>
        <dbReference type="ARBA" id="ARBA00012415"/>
    </source>
</evidence>
<dbReference type="EC" id="2.7.7.9" evidence="2"/>
<dbReference type="CDD" id="cd02541">
    <property type="entry name" value="UGPase_prokaryotic"/>
    <property type="match status" value="1"/>
</dbReference>
<keyword evidence="4" id="KW-0548">Nucleotidyltransferase</keyword>